<dbReference type="EMBL" id="CP029206">
    <property type="protein sequence ID" value="AWI51051.1"/>
    <property type="molecule type" value="Genomic_DNA"/>
</dbReference>
<evidence type="ECO:0000259" key="15">
    <source>
        <dbReference type="Pfam" id="PF13018"/>
    </source>
</evidence>
<keyword evidence="17" id="KW-1185">Reference proteome</keyword>
<feature type="domain" description="Trimeric autotransporter adhesin YadA-like stalk" evidence="14">
    <location>
        <begin position="603"/>
        <end position="645"/>
    </location>
</feature>
<feature type="domain" description="Trimeric autotransporter adhesin YadA-like head" evidence="13">
    <location>
        <begin position="224"/>
        <end position="248"/>
    </location>
</feature>
<evidence type="ECO:0000313" key="16">
    <source>
        <dbReference type="EMBL" id="AWI51051.1"/>
    </source>
</evidence>
<proteinExistence type="inferred from homology"/>
<feature type="region of interest" description="Disordered" evidence="11">
    <location>
        <begin position="2513"/>
        <end position="2548"/>
    </location>
</feature>
<dbReference type="Proteomes" id="UP000244920">
    <property type="component" value="Chromosome"/>
</dbReference>
<reference evidence="17" key="1">
    <citation type="submission" date="2018-05" db="EMBL/GenBank/DDBJ databases">
        <title>Complete genome sequence of Actinobacillus porcitonsillarum reference strain 9953L55 (CCUG 46996).</title>
        <authorList>
            <person name="Dona V."/>
            <person name="Perreten V."/>
        </authorList>
    </citation>
    <scope>NUCLEOTIDE SEQUENCE [LARGE SCALE GENOMIC DNA]</scope>
    <source>
        <strain evidence="17">9953L55</strain>
    </source>
</reference>
<organism evidence="16 17">
    <name type="scientific">Actinobacillus porcitonsillarum</name>
    <dbReference type="NCBI Taxonomy" id="189834"/>
    <lineage>
        <taxon>Bacteria</taxon>
        <taxon>Pseudomonadati</taxon>
        <taxon>Pseudomonadota</taxon>
        <taxon>Gammaproteobacteria</taxon>
        <taxon>Pasteurellales</taxon>
        <taxon>Pasteurellaceae</taxon>
        <taxon>Actinobacillus</taxon>
    </lineage>
</organism>
<feature type="domain" description="Trimeric autotransporter adhesin YadA-like stalk" evidence="14">
    <location>
        <begin position="2368"/>
        <end position="2408"/>
    </location>
</feature>
<feature type="domain" description="Trimeric autotransporter adhesin YadA-like stalk" evidence="14">
    <location>
        <begin position="1620"/>
        <end position="1660"/>
    </location>
</feature>
<feature type="domain" description="Trimeric autotransporter adhesin YadA-like stalk" evidence="14">
    <location>
        <begin position="1252"/>
        <end position="1292"/>
    </location>
</feature>
<feature type="domain" description="Trimeric autotransporter adhesin YadA-like head" evidence="13">
    <location>
        <begin position="449"/>
        <end position="475"/>
    </location>
</feature>
<feature type="domain" description="Trimeric autotransporter adhesin YadA-like stalk" evidence="14">
    <location>
        <begin position="3508"/>
        <end position="3545"/>
    </location>
</feature>
<evidence type="ECO:0008006" key="18">
    <source>
        <dbReference type="Google" id="ProtNLM"/>
    </source>
</evidence>
<evidence type="ECO:0000256" key="9">
    <source>
        <dbReference type="ARBA" id="ARBA00023136"/>
    </source>
</evidence>
<feature type="domain" description="Trimeric autotransporter adhesin YadA-like head" evidence="13">
    <location>
        <begin position="326"/>
        <end position="347"/>
    </location>
</feature>
<dbReference type="InterPro" id="IPR045584">
    <property type="entry name" value="Pilin-like"/>
</dbReference>
<evidence type="ECO:0000256" key="3">
    <source>
        <dbReference type="ARBA" id="ARBA00005848"/>
    </source>
</evidence>
<comment type="subcellular location">
    <subcellularLocation>
        <location evidence="2">Cell outer membrane</location>
    </subcellularLocation>
    <subcellularLocation>
        <location evidence="1">Cell surface</location>
    </subcellularLocation>
</comment>
<sequence length="3619" mass="365921">MNKIFKVVWNHATQTFTVVSELAKNRGKVSSQTDERGELSTSRSSSGQISGVRGLTLTAISSFFILSTFSHNVNAAIAIGTNSGIYAATGDGTTSTSVSKGTTSTNVYAYNYYNPGSKSYSNRLAVEGTGNTFSDVNWSEGIAIGRYTNAVSQTGVASSVAIGDYANTSGALSVAIGPMAQTGNIGSVAIGTASLAYGFNSLAIMRQSAATSDFAMAMGSAAWADGRSSVAMGSSATAKGKQSFALGSADHVNLAGDPGNETLRTKYDGMNNTQSNGDRSFAIGTSAKTNGNDSFALGSDAQTGTFKTERDSFLNADVLNPDVAAQSSFAMGTKARASQERAFALGTTTNATGVDAFALGTNATANQTRSIAFGTNTTSTGVDSFALGTEADARANNTVALGTNATSTKDNAFALGTNASATDLYALALGGEAKAFGNVSVAIGGAAHATQENSMAIGREARSYGNNSIAMGSFANVASERSISIGTSSVVRTDKTVAIGSEALVEQNASGSVAIGETSKVVKGAENSTTIGFNSTVSAKNASAIGAKAVASHENAVALGSNSVTRAATKETTATVNGITYGGFSGTNPSSVVSVGNVGAERQIVNVAAGKISSDSTDAINGSQLYATNNIIGNVASSIVNNLGGDAKVDGNGNITFSNIGGTGKETIHEAVQAAKTEVKAGTNTRVESASATDGHTIYTVHANNTKVTEGEGISVTSTTNAQSETSYTVALNEDTKKQLKKEESASAGNSNVNVTLNASKNNTGGNDYIVTLNNTLNLTDAGSITIGGTTINNDGLKITNGPNITSSGIDAGDKKITNVTAGDVSVNSKDAVNGSQLYATNQNVTTIRNEVAKGWNITTSGNTTTSNVKENVAMGDTVTIDGGNNIQLTQEGKKISIATSMTPTFTNVTTGNTVMNNDGLTIKGGPNVTTSGIDAGNKVITNVSNGSISVDSKDAVNGSQLYSVKTVADSALQSFTTSVNGQNVETINKDNNDVGFVNGKGTTARNDNKNITFDINTTSLTADDKGNVTAGDTTGDTFVKAGDIAVAINKAAAAAKTEVEAGSNIEVASKTGANGQTIYNVSTSANPTFTSVTTGNSVLNDSGLTITGGPSITKDGVNAGDKKITNVTEGNVSADSKDAVNGSQLYATNQNVTNITNEVAKGWNITTSGNTTTPATEAKVEMGNTVTIDGGNNILLTQDGKKISIATSMTPTFTNVTTGNTVMNNDGVKITGGKEPVTITKDGLNNGNNTITNVAPGANGTDAVNKDQLEKVNSTASAGWNLTVNSSNSSNVAPNATVDLANKDGNIIITKEANNVTFGLNDKLTIGGKDGQNGKIGLDGANGTIGLNGKDGVSANITVKDGKPGVDGKNGTTRIVYEKADGSTEEVATLNDGLIFTGNNEVQNAHKLNSVVKVVGEGVNKAVSDSFKSASGNINVKANGSDTLEIQLNKDINLTTDGSVTIGDTVVNQNGVTIKNGPSITKDGGVNAGDKKVTNVTAGNVSADSKDAVNGSQLYATNQNVTNITNEVAKGWNITTSGNTTNPTVTKVAMGDTVTIDGGNNINITQTGANISIATSMTPTFTNVTTGNTVMNNDGVKITGGKEPVTITKDGLNNGNNTITNVAPGVNGTDAVNKDQLEKVNSTASAGWNLTVNSSNSSNVAPNATVDLANKDGNIVITKDANNVTFALNNNLTIGGKDGKIGLDGTNGTIGLNGKDGASANITVKEGTPGINGKDGETLTRIVYTDPNGTTHEVATLDDGLKFAGNKGETIAKKLGETLSVVGTLANESAASANNIRVDSENGQLVVKIAENPSFTSVVTGNTTTNTDGVTITGGTNGTVSVTKDGINAGNNTITNVANGTISESSKEAVNGSQLYATNQNVTNITNEVAKGWNITTSGNTQNSTDAKVEMGNTVTIDGGNNIQLTQDGKKITIATSMTPSFTTVTTGNTVMNTDGVTITGGNKDTVSLGKDGLNNGNNTITNVAPGVNGTDAVNKDQLDAVNSTALAGWNLTVNGTNSSNVAPNATVDLANKDGNIIITKDANNVTFALNDNITIGGQGKDGTDGKDGQIGVAGKDGKDGVVINGNGTIGINGRDGVDGKPGSNATLTVVEGKPGINGKDGDTLTRIVYTDPNGTTHEVATLDDGLKFKGNTGETIAKKLGETLSVVGALSETAEASANNIRVDNVNGELVVKIAENPSFTSVVTGNTTTNTDGVTITGGTNGTVSVTKDGINAGNNTITNVANGTISESSKDAVNGSQLYATNQNVTNITNEVAKGWNITTSGNTNNPEVTKVAMGDTVTIDGGNNINITQTGANISIATSMTPTFTNVTTGNTVMNNDGVTITGGSKDTVSLGKDGLNNGNNTITNVAPGVNGTDAVNKDQLEAVNSTASAGWNLTVNGTNSSNVAPNATVDLANKDGNIIITKENNNVTFALNDNITIGGQGKDGADGKDGQIGVAGKDGKDGVVINGNGTIIAGRDGVDGVDGQIGATGKDGASVVLNGKDGSIGLTGPKGADGKDGASANISVKDGEKGIAGNDGKDGESKTRIVYEKPNGETETVATLNDGLYFTGDNVSSVIAKKLNETLTIKGNLSEDAAVTDKNLRVDNVDGALVIKMAKSLADLTNATFTDSTSGITTVIGGNGTTITGGANGTVSLTDKGLDNGNNTITNVAPGVNGTDAVNKDQLEAVNSTASAGWNLTVNGTNSSNVAPNATVDLANKDGNIVITKDANNVTFALNNNLTIGGKDGKDGQIGVSGKDGKDGVVINGNGTIIAGRDGVDGVDGQIGATGKDGASVVLNGKDGSIGLTGPKGTDGKDGVSANISVKDGAKGLDGNDGKDGESKTRIVYEKADGTTEEVATLNDGLIFTGNNEVKNNHKLNSVVKVVGEGVDKAASENFSSASGNINVKANGSDTLEIQLNKDVNLTKDGSVTVGNTVVNNEGVKVGDTSLTQDGLTIKDGPSITKDGINAGNKVITGVADGDISANSTEAVNGSQLYTVQEAAKAAKTEVKQGDNITVTEDIGGNGQSIYTVSVNKDLDLTKDGSVTIGNTVVNNEGVKVGDTSLTQDGLTIKDGPSITKDGINAGNKVITGVADGDISANSTEAINGSQLYNVKNELTQNAFGLKDENGKEVIQDLGTTVSVIGDGNVKTNVITKGDGTKALEVSLGSDILVGKDGKDGKDGSIGVTGKDGASVVLNGKDGSIGLTGPKGTDGKDGVSANISVKDGAKGLDGNDGKDGESKTRIVYEKADGTTEEVATLNDGLIFTGNNEVKNNHKLNSVVKVVGEGVDKAASENFSSASGNINVKANGSDTLEIQLNKDVNLTKDGSVTVGNTVVNNEGVKVGDTSLTQDGLTIKDGPSITKDGIDAGDKKITNVAAGNVSASSKDAVNGSQLYATNQNVTNNTNAINNVTTTVNKGWYVTTSGNTETSNVKSNVKMGDTVTIDGGKNIKVKQSGNTVSVATVDDPSFNSVTVGGNNGVNISSTEAKDGVKELSVGSTNAPTRVTNVAAGVRNTDAVNVGQLKGVVNNIDNKVNNMNKDLKAGIAGAMAAGNLYHATIPGKSMVAAGVGTYKGQAALSVGYSRLSDNGKTGVKVSFNTDSRGGVGAAASVGYQW</sequence>
<keyword evidence="7" id="KW-0732">Signal</keyword>
<feature type="domain" description="Trimeric autotransporter adhesin YadA-like stalk" evidence="14">
    <location>
        <begin position="3093"/>
        <end position="3134"/>
    </location>
</feature>
<evidence type="ECO:0000313" key="17">
    <source>
        <dbReference type="Proteomes" id="UP000244920"/>
    </source>
</evidence>
<dbReference type="Pfam" id="PF13018">
    <property type="entry name" value="ESPR"/>
    <property type="match status" value="1"/>
</dbReference>
<dbReference type="InterPro" id="IPR005594">
    <property type="entry name" value="YadA_C"/>
</dbReference>
<dbReference type="InterPro" id="IPR024973">
    <property type="entry name" value="ESPR"/>
</dbReference>
<feature type="domain" description="Trimeric autotransporter adhesin YadA-like stalk" evidence="14">
    <location>
        <begin position="2241"/>
        <end position="2277"/>
    </location>
</feature>
<feature type="domain" description="Trimeric autotransporter adhesin YadA-like stalk" evidence="14">
    <location>
        <begin position="816"/>
        <end position="853"/>
    </location>
</feature>
<evidence type="ECO:0000256" key="11">
    <source>
        <dbReference type="SAM" id="MobiDB-lite"/>
    </source>
</evidence>
<feature type="domain" description="Trimeric autotransporter adhesin YadA-like stalk" evidence="14">
    <location>
        <begin position="941"/>
        <end position="984"/>
    </location>
</feature>
<feature type="domain" description="Trimeric autotransporter adhesin YadA-like C-terminal membrane anchor" evidence="12">
    <location>
        <begin position="3561"/>
        <end position="3619"/>
    </location>
</feature>
<dbReference type="Pfam" id="PF05662">
    <property type="entry name" value="YadA_stalk"/>
    <property type="match status" value="16"/>
</dbReference>
<keyword evidence="6" id="KW-0812">Transmembrane</keyword>
<evidence type="ECO:0000256" key="4">
    <source>
        <dbReference type="ARBA" id="ARBA00022448"/>
    </source>
</evidence>
<feature type="domain" description="Trimeric autotransporter adhesin YadA-like head" evidence="13">
    <location>
        <begin position="351"/>
        <end position="377"/>
    </location>
</feature>
<feature type="compositionally biased region" description="Polar residues" evidence="11">
    <location>
        <begin position="747"/>
        <end position="761"/>
    </location>
</feature>
<feature type="region of interest" description="Disordered" evidence="11">
    <location>
        <begin position="742"/>
        <end position="761"/>
    </location>
</feature>
<feature type="domain" description="Trimeric autotransporter adhesin YadA-like head" evidence="13">
    <location>
        <begin position="276"/>
        <end position="301"/>
    </location>
</feature>
<feature type="compositionally biased region" description="Basic and acidic residues" evidence="11">
    <location>
        <begin position="2830"/>
        <end position="2844"/>
    </location>
</feature>
<feature type="domain" description="Trimeric autotransporter adhesin YadA-like head" evidence="13">
    <location>
        <begin position="480"/>
        <end position="503"/>
    </location>
</feature>
<feature type="domain" description="Trimeric autotransporter adhesin YadA-like head" evidence="13">
    <location>
        <begin position="380"/>
        <end position="405"/>
    </location>
</feature>
<dbReference type="PANTHER" id="PTHR24637">
    <property type="entry name" value="COLLAGEN"/>
    <property type="match status" value="1"/>
</dbReference>
<dbReference type="Pfam" id="PF03895">
    <property type="entry name" value="YadA_anchor"/>
    <property type="match status" value="1"/>
</dbReference>
<evidence type="ECO:0000256" key="1">
    <source>
        <dbReference type="ARBA" id="ARBA00004241"/>
    </source>
</evidence>
<feature type="domain" description="Trimeric autotransporter adhesin YadA-like stalk" evidence="14">
    <location>
        <begin position="1124"/>
        <end position="1161"/>
    </location>
</feature>
<dbReference type="Gene3D" id="1.20.5.170">
    <property type="match status" value="9"/>
</dbReference>
<feature type="region of interest" description="Disordered" evidence="11">
    <location>
        <begin position="2810"/>
        <end position="2844"/>
    </location>
</feature>
<dbReference type="GO" id="GO:0015031">
    <property type="term" value="P:protein transport"/>
    <property type="evidence" value="ECO:0007669"/>
    <property type="project" value="UniProtKB-KW"/>
</dbReference>
<accession>A0A2U8FJ71</accession>
<comment type="similarity">
    <text evidence="3">Belongs to the autotransporter-2 (AT-2) (TC 1.B.40) family.</text>
</comment>
<keyword evidence="4" id="KW-0813">Transport</keyword>
<evidence type="ECO:0000259" key="14">
    <source>
        <dbReference type="Pfam" id="PF05662"/>
    </source>
</evidence>
<evidence type="ECO:0000256" key="2">
    <source>
        <dbReference type="ARBA" id="ARBA00004442"/>
    </source>
</evidence>
<keyword evidence="9" id="KW-0472">Membrane</keyword>
<feature type="domain" description="Trimeric autotransporter adhesin YadA-like stalk" evidence="14">
    <location>
        <begin position="2671"/>
        <end position="2711"/>
    </location>
</feature>
<evidence type="ECO:0000256" key="7">
    <source>
        <dbReference type="ARBA" id="ARBA00022729"/>
    </source>
</evidence>
<dbReference type="SUPFAM" id="SSF101967">
    <property type="entry name" value="Adhesin YadA, collagen-binding domain"/>
    <property type="match status" value="13"/>
</dbReference>
<dbReference type="Pfam" id="PF05658">
    <property type="entry name" value="YadA_head"/>
    <property type="match status" value="10"/>
</dbReference>
<gene>
    <name evidence="16" type="ORF">DDU33_05965</name>
</gene>
<evidence type="ECO:0000259" key="13">
    <source>
        <dbReference type="Pfam" id="PF05658"/>
    </source>
</evidence>
<feature type="domain" description="Trimeric autotransporter adhesin YadA-like stalk" evidence="14">
    <location>
        <begin position="3376"/>
        <end position="3420"/>
    </location>
</feature>
<evidence type="ECO:0000256" key="8">
    <source>
        <dbReference type="ARBA" id="ARBA00022927"/>
    </source>
</evidence>
<evidence type="ECO:0000256" key="6">
    <source>
        <dbReference type="ARBA" id="ARBA00022692"/>
    </source>
</evidence>
<feature type="domain" description="Trimeric autotransporter adhesin YadA-like stalk" evidence="14">
    <location>
        <begin position="1493"/>
        <end position="1530"/>
    </location>
</feature>
<dbReference type="Gene3D" id="2.150.10.10">
    <property type="entry name" value="Serralysin-like metalloprotease, C-terminal"/>
    <property type="match status" value="4"/>
</dbReference>
<dbReference type="Gene3D" id="2.20.70.140">
    <property type="match status" value="13"/>
</dbReference>
<dbReference type="KEGG" id="apor:DDU33_05965"/>
<feature type="domain" description="ESPR" evidence="15">
    <location>
        <begin position="1"/>
        <end position="44"/>
    </location>
</feature>
<feature type="domain" description="Trimeric autotransporter adhesin YadA-like head" evidence="13">
    <location>
        <begin position="158"/>
        <end position="177"/>
    </location>
</feature>
<dbReference type="SUPFAM" id="SSF54523">
    <property type="entry name" value="Pili subunits"/>
    <property type="match status" value="1"/>
</dbReference>
<dbReference type="GO" id="GO:0009986">
    <property type="term" value="C:cell surface"/>
    <property type="evidence" value="ECO:0007669"/>
    <property type="project" value="UniProtKB-SubCell"/>
</dbReference>
<feature type="domain" description="Trimeric autotransporter adhesin YadA-like stalk" evidence="14">
    <location>
        <begin position="1855"/>
        <end position="1891"/>
    </location>
</feature>
<dbReference type="GO" id="GO:0009279">
    <property type="term" value="C:cell outer membrane"/>
    <property type="evidence" value="ECO:0007669"/>
    <property type="project" value="UniProtKB-SubCell"/>
</dbReference>
<evidence type="ECO:0000259" key="12">
    <source>
        <dbReference type="Pfam" id="PF03895"/>
    </source>
</evidence>
<evidence type="ECO:0000256" key="5">
    <source>
        <dbReference type="ARBA" id="ARBA00022452"/>
    </source>
</evidence>
<name>A0A2U8FJ71_9PAST</name>
<dbReference type="InterPro" id="IPR008635">
    <property type="entry name" value="Coiled_stalk_dom"/>
</dbReference>
<dbReference type="InterPro" id="IPR008640">
    <property type="entry name" value="Adhesin_Head_dom"/>
</dbReference>
<feature type="domain" description="Trimeric autotransporter adhesin YadA-like head" evidence="13">
    <location>
        <begin position="538"/>
        <end position="563"/>
    </location>
</feature>
<evidence type="ECO:0000256" key="10">
    <source>
        <dbReference type="ARBA" id="ARBA00023237"/>
    </source>
</evidence>
<feature type="compositionally biased region" description="Low complexity" evidence="11">
    <location>
        <begin position="40"/>
        <end position="49"/>
    </location>
</feature>
<dbReference type="InterPro" id="IPR011049">
    <property type="entry name" value="Serralysin-like_metalloprot_C"/>
</dbReference>
<feature type="domain" description="Trimeric autotransporter adhesin YadA-like stalk" evidence="14">
    <location>
        <begin position="1982"/>
        <end position="2022"/>
    </location>
</feature>
<dbReference type="CDD" id="cd12820">
    <property type="entry name" value="LbR_YadA-like"/>
    <property type="match status" value="2"/>
</dbReference>
<keyword evidence="8" id="KW-0653">Protein transport</keyword>
<keyword evidence="5" id="KW-1134">Transmembrane beta strand</keyword>
<dbReference type="Gene3D" id="6.20.50.100">
    <property type="match status" value="5"/>
</dbReference>
<protein>
    <recommendedName>
        <fullName evidence="18">Autotransporter adhesin</fullName>
    </recommendedName>
</protein>
<dbReference type="Gene3D" id="3.30.1300.30">
    <property type="entry name" value="GSPII I/J protein-like"/>
    <property type="match status" value="1"/>
</dbReference>
<feature type="compositionally biased region" description="Basic and acidic residues" evidence="11">
    <location>
        <begin position="2531"/>
        <end position="2548"/>
    </location>
</feature>
<feature type="domain" description="Trimeric autotransporter adhesin YadA-like stalk" evidence="14">
    <location>
        <begin position="2978"/>
        <end position="3015"/>
    </location>
</feature>
<keyword evidence="10" id="KW-0998">Cell outer membrane</keyword>
<feature type="domain" description="Trimeric autotransporter adhesin YadA-like head" evidence="13">
    <location>
        <begin position="408"/>
        <end position="433"/>
    </location>
</feature>
<dbReference type="RefSeq" id="WP_108923738.1">
    <property type="nucleotide sequence ID" value="NZ_CP029206.1"/>
</dbReference>
<feature type="region of interest" description="Disordered" evidence="11">
    <location>
        <begin position="27"/>
        <end position="49"/>
    </location>
</feature>
<dbReference type="SUPFAM" id="SSF101999">
    <property type="entry name" value="Trimeric adhesin"/>
    <property type="match status" value="1"/>
</dbReference>